<protein>
    <submittedName>
        <fullName evidence="1">Uncharacterized protein</fullName>
    </submittedName>
</protein>
<dbReference type="AlphaFoldDB" id="A0A4Z2EN91"/>
<dbReference type="Proteomes" id="UP000314294">
    <property type="component" value="Unassembled WGS sequence"/>
</dbReference>
<evidence type="ECO:0000313" key="2">
    <source>
        <dbReference type="Proteomes" id="UP000314294"/>
    </source>
</evidence>
<sequence>MQTQEQIYLHSSKNKPVHIPSLACTLRARRPAMPLLITSVLAPRFTAFPPSMLALPTFGGTPLSDPLSVQNSFLPWSERFVGVTEALPPSWIQGDSKGLSGPLRFPGGGDEGLPVVLVSIHTDNLVDVLALADAGHGGHGIVGGVSGVKGNAENHRLSHHHQEGRLI</sequence>
<name>A0A4Z2EN91_9TELE</name>
<evidence type="ECO:0000313" key="1">
    <source>
        <dbReference type="EMBL" id="TNN29944.1"/>
    </source>
</evidence>
<accession>A0A4Z2EN91</accession>
<organism evidence="1 2">
    <name type="scientific">Liparis tanakae</name>
    <name type="common">Tanaka's snailfish</name>
    <dbReference type="NCBI Taxonomy" id="230148"/>
    <lineage>
        <taxon>Eukaryota</taxon>
        <taxon>Metazoa</taxon>
        <taxon>Chordata</taxon>
        <taxon>Craniata</taxon>
        <taxon>Vertebrata</taxon>
        <taxon>Euteleostomi</taxon>
        <taxon>Actinopterygii</taxon>
        <taxon>Neopterygii</taxon>
        <taxon>Teleostei</taxon>
        <taxon>Neoteleostei</taxon>
        <taxon>Acanthomorphata</taxon>
        <taxon>Eupercaria</taxon>
        <taxon>Perciformes</taxon>
        <taxon>Cottioidei</taxon>
        <taxon>Cottales</taxon>
        <taxon>Liparidae</taxon>
        <taxon>Liparis</taxon>
    </lineage>
</organism>
<dbReference type="EMBL" id="SRLO01005010">
    <property type="protein sequence ID" value="TNN29944.1"/>
    <property type="molecule type" value="Genomic_DNA"/>
</dbReference>
<keyword evidence="2" id="KW-1185">Reference proteome</keyword>
<proteinExistence type="predicted"/>
<gene>
    <name evidence="1" type="ORF">EYF80_059907</name>
</gene>
<reference evidence="1 2" key="1">
    <citation type="submission" date="2019-03" db="EMBL/GenBank/DDBJ databases">
        <title>First draft genome of Liparis tanakae, snailfish: a comprehensive survey of snailfish specific genes.</title>
        <authorList>
            <person name="Kim W."/>
            <person name="Song I."/>
            <person name="Jeong J.-H."/>
            <person name="Kim D."/>
            <person name="Kim S."/>
            <person name="Ryu S."/>
            <person name="Song J.Y."/>
            <person name="Lee S.K."/>
        </authorList>
    </citation>
    <scope>NUCLEOTIDE SEQUENCE [LARGE SCALE GENOMIC DNA]</scope>
    <source>
        <tissue evidence="1">Muscle</tissue>
    </source>
</reference>
<comment type="caution">
    <text evidence="1">The sequence shown here is derived from an EMBL/GenBank/DDBJ whole genome shotgun (WGS) entry which is preliminary data.</text>
</comment>